<comment type="caution">
    <text evidence="2">The sequence shown here is derived from an EMBL/GenBank/DDBJ whole genome shotgun (WGS) entry which is preliminary data.</text>
</comment>
<dbReference type="InterPro" id="IPR036047">
    <property type="entry name" value="F-box-like_dom_sf"/>
</dbReference>
<evidence type="ECO:0000259" key="1">
    <source>
        <dbReference type="Pfam" id="PF00646"/>
    </source>
</evidence>
<organism evidence="2 3">
    <name type="scientific">Tagetes erecta</name>
    <name type="common">African marigold</name>
    <dbReference type="NCBI Taxonomy" id="13708"/>
    <lineage>
        <taxon>Eukaryota</taxon>
        <taxon>Viridiplantae</taxon>
        <taxon>Streptophyta</taxon>
        <taxon>Embryophyta</taxon>
        <taxon>Tracheophyta</taxon>
        <taxon>Spermatophyta</taxon>
        <taxon>Magnoliopsida</taxon>
        <taxon>eudicotyledons</taxon>
        <taxon>Gunneridae</taxon>
        <taxon>Pentapetalae</taxon>
        <taxon>asterids</taxon>
        <taxon>campanulids</taxon>
        <taxon>Asterales</taxon>
        <taxon>Asteraceae</taxon>
        <taxon>Asteroideae</taxon>
        <taxon>Heliantheae alliance</taxon>
        <taxon>Tageteae</taxon>
        <taxon>Tagetes</taxon>
    </lineage>
</organism>
<dbReference type="SUPFAM" id="SSF81383">
    <property type="entry name" value="F-box domain"/>
    <property type="match status" value="1"/>
</dbReference>
<sequence>MVGDMISNLPQSIIEIILCLLPTKEAARTSILSREWMYRWTTIPKLAFIQDKILTLHPIVGSSPATDDSTTLIDLFGCLLMIENLSFCLRMMTDFTQGRVPMRLPVTLVELKCLCIRDACPPNQADRIPCLLLLMRSCPNLEKLKLKIYYIFRFRSWTDLSDMWFPHLNELEIEVWSKGTVRVFDFLRLVLAKSPVLKKVKILLRFKDEDVNLLRRCYSRYPHASPVVEIIVECGVGSKFDPF</sequence>
<protein>
    <recommendedName>
        <fullName evidence="1">F-box domain-containing protein</fullName>
    </recommendedName>
</protein>
<name>A0AAD8KTL5_TARER</name>
<dbReference type="InterPro" id="IPR001810">
    <property type="entry name" value="F-box_dom"/>
</dbReference>
<gene>
    <name evidence="2" type="ORF">QVD17_17289</name>
</gene>
<dbReference type="EMBL" id="JAUHHV010000004">
    <property type="protein sequence ID" value="KAK1428454.1"/>
    <property type="molecule type" value="Genomic_DNA"/>
</dbReference>
<dbReference type="PANTHER" id="PTHR32212:SF234">
    <property type="entry name" value="F-BOX_LRR-REPEAT PROTEIN 13-LIKE"/>
    <property type="match status" value="1"/>
</dbReference>
<reference evidence="2" key="1">
    <citation type="journal article" date="2023" name="bioRxiv">
        <title>Improved chromosome-level genome assembly for marigold (Tagetes erecta).</title>
        <authorList>
            <person name="Jiang F."/>
            <person name="Yuan L."/>
            <person name="Wang S."/>
            <person name="Wang H."/>
            <person name="Xu D."/>
            <person name="Wang A."/>
            <person name="Fan W."/>
        </authorList>
    </citation>
    <scope>NUCLEOTIDE SEQUENCE</scope>
    <source>
        <strain evidence="2">WSJ</strain>
        <tissue evidence="2">Leaf</tissue>
    </source>
</reference>
<evidence type="ECO:0000313" key="3">
    <source>
        <dbReference type="Proteomes" id="UP001229421"/>
    </source>
</evidence>
<accession>A0AAD8KTL5</accession>
<dbReference type="AlphaFoldDB" id="A0AAD8KTL5"/>
<dbReference type="Proteomes" id="UP001229421">
    <property type="component" value="Unassembled WGS sequence"/>
</dbReference>
<evidence type="ECO:0000313" key="2">
    <source>
        <dbReference type="EMBL" id="KAK1428454.1"/>
    </source>
</evidence>
<keyword evidence="3" id="KW-1185">Reference proteome</keyword>
<dbReference type="Pfam" id="PF00646">
    <property type="entry name" value="F-box"/>
    <property type="match status" value="1"/>
</dbReference>
<dbReference type="PANTHER" id="PTHR32212">
    <property type="entry name" value="CYCLIN-LIKE F-BOX"/>
    <property type="match status" value="1"/>
</dbReference>
<feature type="domain" description="F-box" evidence="1">
    <location>
        <begin position="6"/>
        <end position="42"/>
    </location>
</feature>
<proteinExistence type="predicted"/>